<dbReference type="AlphaFoldDB" id="A0A7W6GRD8"/>
<dbReference type="RefSeq" id="WP_183963727.1">
    <property type="nucleotide sequence ID" value="NZ_BAABBZ010000014.1"/>
</dbReference>
<comment type="caution">
    <text evidence="2">The sequence shown here is derived from an EMBL/GenBank/DDBJ whole genome shotgun (WGS) entry which is preliminary data.</text>
</comment>
<dbReference type="EMBL" id="JACIEJ010000002">
    <property type="protein sequence ID" value="MBB3984800.1"/>
    <property type="molecule type" value="Genomic_DNA"/>
</dbReference>
<protein>
    <submittedName>
        <fullName evidence="2">DMSO/TMAO reductase YedYZ heme-binding membrane subunit</fullName>
    </submittedName>
</protein>
<keyword evidence="1" id="KW-0812">Transmembrane</keyword>
<gene>
    <name evidence="2" type="ORF">GGQ68_001116</name>
</gene>
<feature type="transmembrane region" description="Helical" evidence="1">
    <location>
        <begin position="36"/>
        <end position="56"/>
    </location>
</feature>
<keyword evidence="1" id="KW-1133">Transmembrane helix</keyword>
<organism evidence="2 3">
    <name type="scientific">Sagittula marina</name>
    <dbReference type="NCBI Taxonomy" id="943940"/>
    <lineage>
        <taxon>Bacteria</taxon>
        <taxon>Pseudomonadati</taxon>
        <taxon>Pseudomonadota</taxon>
        <taxon>Alphaproteobacteria</taxon>
        <taxon>Rhodobacterales</taxon>
        <taxon>Roseobacteraceae</taxon>
        <taxon>Sagittula</taxon>
    </lineage>
</organism>
<sequence>MTKLIAVLNVVAWAGFWSFGYLAVTTPPSDGSRMVGAVVIAALGAALGIWAWFWIVRHSEATGYARGSNSRTRFDADEGLDV</sequence>
<evidence type="ECO:0000313" key="2">
    <source>
        <dbReference type="EMBL" id="MBB3984800.1"/>
    </source>
</evidence>
<keyword evidence="1" id="KW-0472">Membrane</keyword>
<accession>A0A7W6GRD8</accession>
<proteinExistence type="predicted"/>
<evidence type="ECO:0000256" key="1">
    <source>
        <dbReference type="SAM" id="Phobius"/>
    </source>
</evidence>
<keyword evidence="3" id="KW-1185">Reference proteome</keyword>
<name>A0A7W6GRD8_9RHOB</name>
<feature type="transmembrane region" description="Helical" evidence="1">
    <location>
        <begin position="7"/>
        <end position="24"/>
    </location>
</feature>
<evidence type="ECO:0000313" key="3">
    <source>
        <dbReference type="Proteomes" id="UP000541426"/>
    </source>
</evidence>
<dbReference type="Proteomes" id="UP000541426">
    <property type="component" value="Unassembled WGS sequence"/>
</dbReference>
<reference evidence="2 3" key="1">
    <citation type="submission" date="2020-08" db="EMBL/GenBank/DDBJ databases">
        <title>Genomic Encyclopedia of Type Strains, Phase IV (KMG-IV): sequencing the most valuable type-strain genomes for metagenomic binning, comparative biology and taxonomic classification.</title>
        <authorList>
            <person name="Goeker M."/>
        </authorList>
    </citation>
    <scope>NUCLEOTIDE SEQUENCE [LARGE SCALE GENOMIC DNA]</scope>
    <source>
        <strain evidence="2 3">DSM 102235</strain>
    </source>
</reference>